<dbReference type="PROSITE" id="PS50113">
    <property type="entry name" value="PAC"/>
    <property type="match status" value="1"/>
</dbReference>
<dbReference type="InterPro" id="IPR036804">
    <property type="entry name" value="CheR_N_sf"/>
</dbReference>
<dbReference type="InterPro" id="IPR029063">
    <property type="entry name" value="SAM-dependent_MTases_sf"/>
</dbReference>
<evidence type="ECO:0000259" key="14">
    <source>
        <dbReference type="PROSITE" id="PS50123"/>
    </source>
</evidence>
<dbReference type="Gene3D" id="3.40.50.150">
    <property type="entry name" value="Vaccinia Virus protein VP39"/>
    <property type="match status" value="1"/>
</dbReference>
<comment type="catalytic activity">
    <reaction evidence="2">
        <text>L-glutamyl-[protein] + S-adenosyl-L-methionine = [protein]-L-glutamate 5-O-methyl ester + S-adenosyl-L-homocysteine</text>
        <dbReference type="Rhea" id="RHEA:24452"/>
        <dbReference type="Rhea" id="RHEA-COMP:10208"/>
        <dbReference type="Rhea" id="RHEA-COMP:10311"/>
        <dbReference type="ChEBI" id="CHEBI:29973"/>
        <dbReference type="ChEBI" id="CHEBI:57856"/>
        <dbReference type="ChEBI" id="CHEBI:59789"/>
        <dbReference type="ChEBI" id="CHEBI:82795"/>
        <dbReference type="EC" id="2.1.1.80"/>
    </reaction>
</comment>
<keyword evidence="8" id="KW-0418">Kinase</keyword>
<dbReference type="Gene3D" id="1.10.155.10">
    <property type="entry name" value="Chemotaxis receptor methyltransferase CheR, N-terminal domain"/>
    <property type="match status" value="1"/>
</dbReference>
<organism evidence="15 16">
    <name type="scientific">Silicimonas algicola</name>
    <dbReference type="NCBI Taxonomy" id="1826607"/>
    <lineage>
        <taxon>Bacteria</taxon>
        <taxon>Pseudomonadati</taxon>
        <taxon>Pseudomonadota</taxon>
        <taxon>Alphaproteobacteria</taxon>
        <taxon>Rhodobacterales</taxon>
        <taxon>Paracoccaceae</taxon>
    </lineage>
</organism>
<evidence type="ECO:0000259" key="13">
    <source>
        <dbReference type="PROSITE" id="PS50122"/>
    </source>
</evidence>
<keyword evidence="5" id="KW-0808">Transferase</keyword>
<keyword evidence="9" id="KW-0067">ATP-binding</keyword>
<accession>A0A316G4I8</accession>
<dbReference type="PANTHER" id="PTHR24422:SF27">
    <property type="entry name" value="PROTEIN-GLUTAMATE O-METHYLTRANSFERASE"/>
    <property type="match status" value="1"/>
</dbReference>
<dbReference type="GO" id="GO:0006935">
    <property type="term" value="P:chemotaxis"/>
    <property type="evidence" value="ECO:0007669"/>
    <property type="project" value="UniProtKB-UniRule"/>
</dbReference>
<evidence type="ECO:0000256" key="2">
    <source>
        <dbReference type="ARBA" id="ARBA00001541"/>
    </source>
</evidence>
<protein>
    <submittedName>
        <fullName evidence="15">Two-component system CheB/CheR fusion protein</fullName>
    </submittedName>
</protein>
<dbReference type="PRINTS" id="PR00996">
    <property type="entry name" value="CHERMTFRASE"/>
</dbReference>
<dbReference type="PROSITE" id="PS50122">
    <property type="entry name" value="CHEB"/>
    <property type="match status" value="1"/>
</dbReference>
<evidence type="ECO:0000313" key="16">
    <source>
        <dbReference type="Proteomes" id="UP000245390"/>
    </source>
</evidence>
<reference evidence="15 16" key="1">
    <citation type="submission" date="2018-05" db="EMBL/GenBank/DDBJ databases">
        <title>Genomic Encyclopedia of Type Strains, Phase IV (KMG-IV): sequencing the most valuable type-strain genomes for metagenomic binning, comparative biology and taxonomic classification.</title>
        <authorList>
            <person name="Goeker M."/>
        </authorList>
    </citation>
    <scope>NUCLEOTIDE SEQUENCE [LARGE SCALE GENOMIC DNA]</scope>
    <source>
        <strain evidence="15 16">DSM 103371</strain>
    </source>
</reference>
<proteinExistence type="predicted"/>
<feature type="active site" evidence="10">
    <location>
        <position position="132"/>
    </location>
</feature>
<name>A0A316G4I8_9RHOB</name>
<evidence type="ECO:0000259" key="12">
    <source>
        <dbReference type="PROSITE" id="PS50113"/>
    </source>
</evidence>
<dbReference type="InterPro" id="IPR000780">
    <property type="entry name" value="CheR_MeTrfase"/>
</dbReference>
<dbReference type="InterPro" id="IPR000700">
    <property type="entry name" value="PAS-assoc_C"/>
</dbReference>
<keyword evidence="7" id="KW-0547">Nucleotide-binding</keyword>
<dbReference type="GO" id="GO:0000156">
    <property type="term" value="F:phosphorelay response regulator activity"/>
    <property type="evidence" value="ECO:0007669"/>
    <property type="project" value="InterPro"/>
</dbReference>
<dbReference type="PROSITE" id="PS50123">
    <property type="entry name" value="CHER"/>
    <property type="match status" value="1"/>
</dbReference>
<evidence type="ECO:0000256" key="10">
    <source>
        <dbReference type="PROSITE-ProRule" id="PRU00050"/>
    </source>
</evidence>
<dbReference type="Pfam" id="PF01339">
    <property type="entry name" value="CheB_methylest"/>
    <property type="match status" value="1"/>
</dbReference>
<dbReference type="SUPFAM" id="SSF47757">
    <property type="entry name" value="Chemotaxis receptor methyltransferase CheR, N-terminal domain"/>
    <property type="match status" value="1"/>
</dbReference>
<evidence type="ECO:0000256" key="1">
    <source>
        <dbReference type="ARBA" id="ARBA00000085"/>
    </source>
</evidence>
<dbReference type="EMBL" id="QGGV01000006">
    <property type="protein sequence ID" value="PWK55809.1"/>
    <property type="molecule type" value="Genomic_DNA"/>
</dbReference>
<dbReference type="Pfam" id="PF13596">
    <property type="entry name" value="PAS_10"/>
    <property type="match status" value="1"/>
</dbReference>
<dbReference type="RefSeq" id="WP_206508345.1">
    <property type="nucleotide sequence ID" value="NZ_CP034588.1"/>
</dbReference>
<dbReference type="GO" id="GO:0005524">
    <property type="term" value="F:ATP binding"/>
    <property type="evidence" value="ECO:0007669"/>
    <property type="project" value="UniProtKB-KW"/>
</dbReference>
<evidence type="ECO:0000313" key="15">
    <source>
        <dbReference type="EMBL" id="PWK55809.1"/>
    </source>
</evidence>
<dbReference type="InterPro" id="IPR036890">
    <property type="entry name" value="HATPase_C_sf"/>
</dbReference>
<evidence type="ECO:0000256" key="6">
    <source>
        <dbReference type="ARBA" id="ARBA00022691"/>
    </source>
</evidence>
<dbReference type="InterPro" id="IPR035965">
    <property type="entry name" value="PAS-like_dom_sf"/>
</dbReference>
<evidence type="ECO:0000256" key="5">
    <source>
        <dbReference type="ARBA" id="ARBA00022679"/>
    </source>
</evidence>
<evidence type="ECO:0000256" key="11">
    <source>
        <dbReference type="SAM" id="Coils"/>
    </source>
</evidence>
<dbReference type="InterPro" id="IPR022642">
    <property type="entry name" value="CheR_C"/>
</dbReference>
<dbReference type="Proteomes" id="UP000245390">
    <property type="component" value="Unassembled WGS sequence"/>
</dbReference>
<dbReference type="InterPro" id="IPR035909">
    <property type="entry name" value="CheB_C"/>
</dbReference>
<gene>
    <name evidence="15" type="ORF">C8D95_106205</name>
</gene>
<dbReference type="Gene3D" id="3.30.565.10">
    <property type="entry name" value="Histidine kinase-like ATPase, C-terminal domain"/>
    <property type="match status" value="1"/>
</dbReference>
<comment type="catalytic activity">
    <reaction evidence="1">
        <text>ATP + protein L-histidine = ADP + protein N-phospho-L-histidine.</text>
        <dbReference type="EC" id="2.7.13.3"/>
    </reaction>
</comment>
<dbReference type="PANTHER" id="PTHR24422">
    <property type="entry name" value="CHEMOTAXIS PROTEIN METHYLTRANSFERASE"/>
    <property type="match status" value="1"/>
</dbReference>
<dbReference type="SMART" id="SM00138">
    <property type="entry name" value="MeTrc"/>
    <property type="match status" value="1"/>
</dbReference>
<dbReference type="SUPFAM" id="SSF53335">
    <property type="entry name" value="S-adenosyl-L-methionine-dependent methyltransferases"/>
    <property type="match status" value="1"/>
</dbReference>
<feature type="coiled-coil region" evidence="11">
    <location>
        <begin position="807"/>
        <end position="834"/>
    </location>
</feature>
<dbReference type="GO" id="GO:0008984">
    <property type="term" value="F:protein-glutamate methylesterase activity"/>
    <property type="evidence" value="ECO:0007669"/>
    <property type="project" value="InterPro"/>
</dbReference>
<keyword evidence="10" id="KW-0145">Chemotaxis</keyword>
<evidence type="ECO:0000256" key="3">
    <source>
        <dbReference type="ARBA" id="ARBA00022553"/>
    </source>
</evidence>
<dbReference type="Pfam" id="PF01739">
    <property type="entry name" value="CheR"/>
    <property type="match status" value="1"/>
</dbReference>
<dbReference type="SMART" id="SM00911">
    <property type="entry name" value="HWE_HK"/>
    <property type="match status" value="1"/>
</dbReference>
<dbReference type="CDD" id="cd16434">
    <property type="entry name" value="CheB-CheR_fusion"/>
    <property type="match status" value="1"/>
</dbReference>
<sequence length="1129" mass="126599">MDTSLPIIGVGASAGGLEALRELFAGYKGTTGMAFVVIQHLDPNHESLMAQLIERYTSMHVRQAEGGEALEADHVYVIPPGHGLVVGDRTLHLTEFVDPRGLRRPIDDFFESLAEDVGALSACVILSGTGGDGSRGLRAIKENGGVCLAQEPETARYDGMPVSAMRTGLVDVVAPPSEMLSYLRRFFNFQPGEPNGGPAEIVDHLEDLCQSLSQATGHDFSGYKRSTMARRVARRMQVLGIDSATTYADRVHKDDGECMALFSDLLINVTKFFRDTHEFEALREIVVAPLVERAMEDDEIRVWVAGCSSGEEAYSMAMLFADEIEKRNRRLNVQIFATDIDEKMLSIARSGTYPLSSLSDIPAEYRQRFTIGNNQHVVIAPKIRDMVRFSLHSLIKDPPFSSMDLISCRNLLIYFEETLQRQVVPLFHFALRQDGFLFLGSSEAIQRYEDLFEVVDQSARVFLRRTVQGRYNLQIAQPRARRAERLPGLSDQVMSQRREVSAEADALRRIAESYAPVSLLVDAEGNLLSRWGKVGRYLDFPDRIERTVHVPSLARAGLRDVLGGLLRDVVKGAARAIVRDVEVHTDFGLMTVNVMCEPIDDDAYLLVIRESGELTPIDTDDYLEVRPEEGQVRYLEEELQATRYRLRTAIEELETTNEELKSSNEEMMSMNEELQSTNEELTTVNDELKTKVDQLIVANADLTNFFTSTELVVVVVDRDLRVRSTSSSVDRVFPGAGDKDGTALDQLEANLTDSEFVERLTQAAKQDTSSEFRATSSDGTREFLGRATPYKKKDGSTDGAILVLTDVTETLALARDLEEERERLRLALEVARIGIWEYEPDTDFTRLDKTERWLLNLGEGEGDTMERILSRMTAEDRDRVNTALRQAMDGTRDFDEVFSIPLGGGRRRWLHGLGKRHFRHRGRKFIGVTYDVTAERELLSQRELMIREMNHRLKNLFAIISALVSICAREAQDVDDFAMELRSRIRALGQSHSLTNEGTEVRQATLRGIVETVLEPARDQQSFVYEGLDLEVDTSQLTSLALIFHEWATNATKYGALTVPDGIVTVRVEDGEDTVRVEWIESGKDRSRSSGSGFGTALIEATALQLRATVEGEETDEGFRRTLVFPKLV</sequence>
<feature type="active site" evidence="10">
    <location>
        <position position="13"/>
    </location>
</feature>
<keyword evidence="3" id="KW-0597">Phosphoprotein</keyword>
<dbReference type="Pfam" id="PF07536">
    <property type="entry name" value="HWE_HK"/>
    <property type="match status" value="1"/>
</dbReference>
<feature type="active site" evidence="10">
    <location>
        <position position="40"/>
    </location>
</feature>
<dbReference type="InterPro" id="IPR050903">
    <property type="entry name" value="Bact_Chemotaxis_MeTrfase"/>
</dbReference>
<dbReference type="Gene3D" id="3.40.50.180">
    <property type="entry name" value="Methylesterase CheB, C-terminal domain"/>
    <property type="match status" value="1"/>
</dbReference>
<dbReference type="SUPFAM" id="SSF52738">
    <property type="entry name" value="Methylesterase CheB, C-terminal domain"/>
    <property type="match status" value="1"/>
</dbReference>
<evidence type="ECO:0000256" key="7">
    <source>
        <dbReference type="ARBA" id="ARBA00022741"/>
    </source>
</evidence>
<dbReference type="GO" id="GO:0005737">
    <property type="term" value="C:cytoplasm"/>
    <property type="evidence" value="ECO:0007669"/>
    <property type="project" value="InterPro"/>
</dbReference>
<dbReference type="InterPro" id="IPR011102">
    <property type="entry name" value="Sig_transdc_His_kinase_HWE"/>
</dbReference>
<dbReference type="AlphaFoldDB" id="A0A316G4I8"/>
<keyword evidence="6" id="KW-0949">S-adenosyl-L-methionine</keyword>
<evidence type="ECO:0000256" key="4">
    <source>
        <dbReference type="ARBA" id="ARBA00022603"/>
    </source>
</evidence>
<keyword evidence="16" id="KW-1185">Reference proteome</keyword>
<dbReference type="InterPro" id="IPR000673">
    <property type="entry name" value="Sig_transdc_resp-reg_Me-estase"/>
</dbReference>
<dbReference type="GO" id="GO:0032259">
    <property type="term" value="P:methylation"/>
    <property type="evidence" value="ECO:0007669"/>
    <property type="project" value="UniProtKB-KW"/>
</dbReference>
<feature type="domain" description="CheB-type methylesterase" evidence="13">
    <location>
        <begin position="1"/>
        <end position="190"/>
    </location>
</feature>
<evidence type="ECO:0000256" key="9">
    <source>
        <dbReference type="ARBA" id="ARBA00022840"/>
    </source>
</evidence>
<dbReference type="GO" id="GO:0004673">
    <property type="term" value="F:protein histidine kinase activity"/>
    <property type="evidence" value="ECO:0007669"/>
    <property type="project" value="UniProtKB-EC"/>
</dbReference>
<keyword evidence="11" id="KW-0175">Coiled coil</keyword>
<feature type="domain" description="PAC" evidence="12">
    <location>
        <begin position="768"/>
        <end position="819"/>
    </location>
</feature>
<dbReference type="SUPFAM" id="SSF55874">
    <property type="entry name" value="ATPase domain of HSP90 chaperone/DNA topoisomerase II/histidine kinase"/>
    <property type="match status" value="1"/>
</dbReference>
<dbReference type="SUPFAM" id="SSF55785">
    <property type="entry name" value="PYP-like sensor domain (PAS domain)"/>
    <property type="match status" value="1"/>
</dbReference>
<comment type="caution">
    <text evidence="15">The sequence shown here is derived from an EMBL/GenBank/DDBJ whole genome shotgun (WGS) entry which is preliminary data.</text>
</comment>
<feature type="coiled-coil region" evidence="11">
    <location>
        <begin position="636"/>
        <end position="698"/>
    </location>
</feature>
<dbReference type="Gene3D" id="3.30.450.20">
    <property type="entry name" value="PAS domain"/>
    <property type="match status" value="2"/>
</dbReference>
<dbReference type="Pfam" id="PF03705">
    <property type="entry name" value="CheR_N"/>
    <property type="match status" value="1"/>
</dbReference>
<keyword evidence="10" id="KW-0378">Hydrolase</keyword>
<evidence type="ECO:0000256" key="8">
    <source>
        <dbReference type="ARBA" id="ARBA00022777"/>
    </source>
</evidence>
<keyword evidence="4" id="KW-0489">Methyltransferase</keyword>
<dbReference type="InterPro" id="IPR022641">
    <property type="entry name" value="CheR_N"/>
</dbReference>
<dbReference type="GO" id="GO:0008983">
    <property type="term" value="F:protein-glutamate O-methyltransferase activity"/>
    <property type="evidence" value="ECO:0007669"/>
    <property type="project" value="UniProtKB-EC"/>
</dbReference>
<feature type="domain" description="CheR-type methyltransferase" evidence="14">
    <location>
        <begin position="204"/>
        <end position="465"/>
    </location>
</feature>